<keyword evidence="6" id="KW-0507">mRNA processing</keyword>
<dbReference type="GO" id="GO:0008380">
    <property type="term" value="P:RNA splicing"/>
    <property type="evidence" value="ECO:0007669"/>
    <property type="project" value="UniProtKB-KW"/>
</dbReference>
<feature type="region of interest" description="Disordered" evidence="9">
    <location>
        <begin position="135"/>
        <end position="157"/>
    </location>
</feature>
<dbReference type="GO" id="GO:0003676">
    <property type="term" value="F:nucleic acid binding"/>
    <property type="evidence" value="ECO:0007669"/>
    <property type="project" value="UniProtKB-UniRule"/>
</dbReference>
<sequence>MFDIDTDSDDDFGGGGGRSGRGGGKKRHAGQPPVTDLHSLNEEIRHFMRDLGKTTMKLPAMDKFSRKQVHEMAECYSLKSQSKGKGRDRFPILIKTSRSSLEMVTVRSERKLQGILGGARSNGDFYKSKYGKKDKAALPGSTARTGAGTQRHKDGDAVGGGASAIGSDNIGHRLLSMMGWTEGDRIGRSGGLDVPIVAIVKNTKLGLGA</sequence>
<dbReference type="InterPro" id="IPR034082">
    <property type="entry name" value="R3H_G-patch"/>
</dbReference>
<protein>
    <recommendedName>
        <fullName evidence="4">Protein SQS1</fullName>
    </recommendedName>
</protein>
<dbReference type="GO" id="GO:0005737">
    <property type="term" value="C:cytoplasm"/>
    <property type="evidence" value="ECO:0007669"/>
    <property type="project" value="UniProtKB-SubCell"/>
</dbReference>
<dbReference type="SUPFAM" id="SSF82708">
    <property type="entry name" value="R3H domain"/>
    <property type="match status" value="1"/>
</dbReference>
<evidence type="ECO:0000313" key="13">
    <source>
        <dbReference type="Proteomes" id="UP000812966"/>
    </source>
</evidence>
<dbReference type="EMBL" id="JABELV010000044">
    <property type="protein sequence ID" value="KAG7561861.1"/>
    <property type="molecule type" value="Genomic_DNA"/>
</dbReference>
<dbReference type="Pfam" id="PF01424">
    <property type="entry name" value="R3H"/>
    <property type="match status" value="1"/>
</dbReference>
<evidence type="ECO:0000256" key="1">
    <source>
        <dbReference type="ARBA" id="ARBA00004123"/>
    </source>
</evidence>
<feature type="domain" description="R3H" evidence="11">
    <location>
        <begin position="34"/>
        <end position="97"/>
    </location>
</feature>
<evidence type="ECO:0000256" key="6">
    <source>
        <dbReference type="ARBA" id="ARBA00022664"/>
    </source>
</evidence>
<evidence type="ECO:0000256" key="4">
    <source>
        <dbReference type="ARBA" id="ARBA00018964"/>
    </source>
</evidence>
<evidence type="ECO:0000256" key="5">
    <source>
        <dbReference type="ARBA" id="ARBA00022490"/>
    </source>
</evidence>
<keyword evidence="13" id="KW-1185">Reference proteome</keyword>
<name>A0A8K0JMF3_9TREE</name>
<keyword evidence="8" id="KW-0539">Nucleus</keyword>
<dbReference type="GO" id="GO:0005634">
    <property type="term" value="C:nucleus"/>
    <property type="evidence" value="ECO:0007669"/>
    <property type="project" value="UniProtKB-SubCell"/>
</dbReference>
<dbReference type="InterPro" id="IPR000467">
    <property type="entry name" value="G_patch_dom"/>
</dbReference>
<dbReference type="AlphaFoldDB" id="A0A8K0JMF3"/>
<dbReference type="Proteomes" id="UP000812966">
    <property type="component" value="Unassembled WGS sequence"/>
</dbReference>
<dbReference type="Gene3D" id="3.30.1370.50">
    <property type="entry name" value="R3H-like domain"/>
    <property type="match status" value="1"/>
</dbReference>
<dbReference type="PROSITE" id="PS51061">
    <property type="entry name" value="R3H"/>
    <property type="match status" value="1"/>
</dbReference>
<evidence type="ECO:0000256" key="9">
    <source>
        <dbReference type="SAM" id="MobiDB-lite"/>
    </source>
</evidence>
<comment type="subcellular location">
    <subcellularLocation>
        <location evidence="2">Cytoplasm</location>
    </subcellularLocation>
    <subcellularLocation>
        <location evidence="1">Nucleus</location>
    </subcellularLocation>
</comment>
<evidence type="ECO:0000256" key="8">
    <source>
        <dbReference type="ARBA" id="ARBA00023242"/>
    </source>
</evidence>
<feature type="compositionally biased region" description="Acidic residues" evidence="9">
    <location>
        <begin position="1"/>
        <end position="12"/>
    </location>
</feature>
<dbReference type="Pfam" id="PF01585">
    <property type="entry name" value="G-patch"/>
    <property type="match status" value="1"/>
</dbReference>
<keyword evidence="7" id="KW-0508">mRNA splicing</keyword>
<feature type="compositionally biased region" description="Gly residues" evidence="9">
    <location>
        <begin position="13"/>
        <end position="22"/>
    </location>
</feature>
<evidence type="ECO:0000256" key="3">
    <source>
        <dbReference type="ARBA" id="ARBA00010306"/>
    </source>
</evidence>
<evidence type="ECO:0000259" key="10">
    <source>
        <dbReference type="PROSITE" id="PS50174"/>
    </source>
</evidence>
<organism evidence="12 13">
    <name type="scientific">Filobasidium floriforme</name>
    <dbReference type="NCBI Taxonomy" id="5210"/>
    <lineage>
        <taxon>Eukaryota</taxon>
        <taxon>Fungi</taxon>
        <taxon>Dikarya</taxon>
        <taxon>Basidiomycota</taxon>
        <taxon>Agaricomycotina</taxon>
        <taxon>Tremellomycetes</taxon>
        <taxon>Filobasidiales</taxon>
        <taxon>Filobasidiaceae</taxon>
        <taxon>Filobasidium</taxon>
    </lineage>
</organism>
<evidence type="ECO:0000313" key="12">
    <source>
        <dbReference type="EMBL" id="KAG7561861.1"/>
    </source>
</evidence>
<feature type="region of interest" description="Disordered" evidence="9">
    <location>
        <begin position="1"/>
        <end position="38"/>
    </location>
</feature>
<reference evidence="12" key="1">
    <citation type="submission" date="2020-04" db="EMBL/GenBank/DDBJ databases">
        <title>Analysis of mating type loci in Filobasidium floriforme.</title>
        <authorList>
            <person name="Nowrousian M."/>
        </authorList>
    </citation>
    <scope>NUCLEOTIDE SEQUENCE</scope>
    <source>
        <strain evidence="12">CBS 6242</strain>
    </source>
</reference>
<dbReference type="OrthoDB" id="21470at2759"/>
<keyword evidence="5" id="KW-0963">Cytoplasm</keyword>
<gene>
    <name evidence="12" type="ORF">FFLO_02678</name>
</gene>
<dbReference type="GO" id="GO:0006397">
    <property type="term" value="P:mRNA processing"/>
    <property type="evidence" value="ECO:0007669"/>
    <property type="project" value="UniProtKB-KW"/>
</dbReference>
<dbReference type="InterPro" id="IPR036867">
    <property type="entry name" value="R3H_dom_sf"/>
</dbReference>
<feature type="domain" description="G-patch" evidence="10">
    <location>
        <begin position="167"/>
        <end position="209"/>
    </location>
</feature>
<evidence type="ECO:0000256" key="7">
    <source>
        <dbReference type="ARBA" id="ARBA00023187"/>
    </source>
</evidence>
<comment type="caution">
    <text evidence="12">The sequence shown here is derived from an EMBL/GenBank/DDBJ whole genome shotgun (WGS) entry which is preliminary data.</text>
</comment>
<dbReference type="InterPro" id="IPR001374">
    <property type="entry name" value="R3H_dom"/>
</dbReference>
<comment type="similarity">
    <text evidence="3">Belongs to the SQS1 family.</text>
</comment>
<evidence type="ECO:0000259" key="11">
    <source>
        <dbReference type="PROSITE" id="PS51061"/>
    </source>
</evidence>
<accession>A0A8K0JMF3</accession>
<dbReference type="InterPro" id="IPR051189">
    <property type="entry name" value="Splicing_assoc_domain"/>
</dbReference>
<proteinExistence type="inferred from homology"/>
<dbReference type="PANTHER" id="PTHR14195">
    <property type="entry name" value="G PATCH DOMAIN CONTAINING PROTEIN 2"/>
    <property type="match status" value="1"/>
</dbReference>
<dbReference type="PROSITE" id="PS50174">
    <property type="entry name" value="G_PATCH"/>
    <property type="match status" value="1"/>
</dbReference>
<dbReference type="CDD" id="cd02646">
    <property type="entry name" value="R3H_G-patch"/>
    <property type="match status" value="1"/>
</dbReference>
<evidence type="ECO:0000256" key="2">
    <source>
        <dbReference type="ARBA" id="ARBA00004496"/>
    </source>
</evidence>